<feature type="domain" description="Thioredoxin" evidence="2">
    <location>
        <begin position="41"/>
        <end position="125"/>
    </location>
</feature>
<accession>A0A6C0CNJ7</accession>
<reference evidence="3" key="1">
    <citation type="journal article" date="2020" name="Nature">
        <title>Giant virus diversity and host interactions through global metagenomics.</title>
        <authorList>
            <person name="Schulz F."/>
            <person name="Roux S."/>
            <person name="Paez-Espino D."/>
            <person name="Jungbluth S."/>
            <person name="Walsh D.A."/>
            <person name="Denef V.J."/>
            <person name="McMahon K.D."/>
            <person name="Konstantinidis K.T."/>
            <person name="Eloe-Fadrosh E.A."/>
            <person name="Kyrpides N.C."/>
            <person name="Woyke T."/>
        </authorList>
    </citation>
    <scope>NUCLEOTIDE SEQUENCE</scope>
    <source>
        <strain evidence="3">GVMAG-M-3300021375-17</strain>
    </source>
</reference>
<evidence type="ECO:0000256" key="1">
    <source>
        <dbReference type="SAM" id="MobiDB-lite"/>
    </source>
</evidence>
<evidence type="ECO:0000259" key="2">
    <source>
        <dbReference type="Pfam" id="PF00085"/>
    </source>
</evidence>
<dbReference type="Pfam" id="PF00085">
    <property type="entry name" value="Thioredoxin"/>
    <property type="match status" value="1"/>
</dbReference>
<proteinExistence type="predicted"/>
<dbReference type="CDD" id="cd02961">
    <property type="entry name" value="PDI_a_family"/>
    <property type="match status" value="1"/>
</dbReference>
<dbReference type="InterPro" id="IPR036249">
    <property type="entry name" value="Thioredoxin-like_sf"/>
</dbReference>
<dbReference type="Gene3D" id="3.40.30.10">
    <property type="entry name" value="Glutaredoxin"/>
    <property type="match status" value="1"/>
</dbReference>
<dbReference type="SUPFAM" id="SSF52833">
    <property type="entry name" value="Thioredoxin-like"/>
    <property type="match status" value="1"/>
</dbReference>
<dbReference type="InterPro" id="IPR013766">
    <property type="entry name" value="Thioredoxin_domain"/>
</dbReference>
<sequence length="128" mass="15278">MPSRKNTKYNKKSKRLTQKRNKKKKTQKKQNRIIIPVLYGHIYSDMCGHCVAMQEEWNKLTLSVKNIILLDIGDNYEENVNQINTQYGTDLKYEGFPTIFKLKKKNGPIEYYKNERKAVNMKKWLYAK</sequence>
<organism evidence="3">
    <name type="scientific">viral metagenome</name>
    <dbReference type="NCBI Taxonomy" id="1070528"/>
    <lineage>
        <taxon>unclassified sequences</taxon>
        <taxon>metagenomes</taxon>
        <taxon>organismal metagenomes</taxon>
    </lineage>
</organism>
<name>A0A6C0CNJ7_9ZZZZ</name>
<protein>
    <recommendedName>
        <fullName evidence="2">Thioredoxin domain-containing protein</fullName>
    </recommendedName>
</protein>
<feature type="region of interest" description="Disordered" evidence="1">
    <location>
        <begin position="1"/>
        <end position="30"/>
    </location>
</feature>
<evidence type="ECO:0000313" key="3">
    <source>
        <dbReference type="EMBL" id="QHT05279.1"/>
    </source>
</evidence>
<dbReference type="EMBL" id="MN739452">
    <property type="protein sequence ID" value="QHT05279.1"/>
    <property type="molecule type" value="Genomic_DNA"/>
</dbReference>
<dbReference type="AlphaFoldDB" id="A0A6C0CNJ7"/>